<evidence type="ECO:0000259" key="15">
    <source>
        <dbReference type="Pfam" id="PF02781"/>
    </source>
</evidence>
<dbReference type="Gene3D" id="3.40.50.720">
    <property type="entry name" value="NAD(P)-binding Rossmann-like Domain"/>
    <property type="match status" value="1"/>
</dbReference>
<evidence type="ECO:0000256" key="1">
    <source>
        <dbReference type="ARBA" id="ARBA00002914"/>
    </source>
</evidence>
<reference evidence="17" key="2">
    <citation type="submission" date="2018-11" db="EMBL/GenBank/DDBJ databases">
        <title>Trombidioid mite genomics.</title>
        <authorList>
            <person name="Dong X."/>
        </authorList>
    </citation>
    <scope>NUCLEOTIDE SEQUENCE</scope>
    <source>
        <strain evidence="17">UoL-WK</strain>
    </source>
</reference>
<keyword evidence="10 13" id="KW-0560">Oxidoreductase</keyword>
<comment type="function">
    <text evidence="13">Catalyzes the rate-limiting step of the oxidative pentose-phosphate pathway, which represents a route for the dissimilation of carbohydrates besides glycolysis.</text>
</comment>
<keyword evidence="8 13" id="KW-0313">Glucose metabolism</keyword>
<dbReference type="EMBL" id="NCKU01003126">
    <property type="protein sequence ID" value="RWS08126.1"/>
    <property type="molecule type" value="Genomic_DNA"/>
</dbReference>
<evidence type="ECO:0000313" key="18">
    <source>
        <dbReference type="Proteomes" id="UP000285301"/>
    </source>
</evidence>
<dbReference type="SUPFAM" id="SSF51735">
    <property type="entry name" value="NAD(P)-binding Rossmann-fold domains"/>
    <property type="match status" value="1"/>
</dbReference>
<evidence type="ECO:0000313" key="16">
    <source>
        <dbReference type="EMBL" id="RWS08126.1"/>
    </source>
</evidence>
<sequence length="521" mass="59983">MSEEISEETSELSALEKGNLIVRESCCFLDMNENTRNILVVFGASGDLAQKKIYPTLWFLFRDDLLPKGVQIIGYARSDITVDGIREKSKKYMKVRQNEDEKFEKFWSINSYCKGSYDRGEDFKKLNDEIEKASQDLPCNRLFYLALPPSVFIPVSSLIHAHCMSKSGWTRVIIEKPFGHDYDSSMQLSLHLNSLFDESQIYRIDHYLGKEMVQNLITLRFANPIFTRTWNRDNIANVTISFKEPFGTQGRGGYFDQFGIIRDVMQNHLLQVLSLVAMEKPISTSPEDIRNEKVKVLKCVPEILLENTVIGQYVGNEQGEGDAKDGYLDDPTVPKDSLTATYAFCVVKINNERWDGVPFFLKCGKALNERKAEVRIQFKDIAGDIFKGQTKRNELVIRVQPGEAVYLKLMMKNPGMKFDMHETELDLSYDSRYKDAKLPDAYERLLLDVFMGSQMHFVRSDELAEAWRIFTPLLHKIETEKVVPTSYVYGTRGPKQADELAEKYGFKFSGTYKWVDRKKSL</sequence>
<organism evidence="17 18">
    <name type="scientific">Dinothrombium tinctorium</name>
    <dbReference type="NCBI Taxonomy" id="1965070"/>
    <lineage>
        <taxon>Eukaryota</taxon>
        <taxon>Metazoa</taxon>
        <taxon>Ecdysozoa</taxon>
        <taxon>Arthropoda</taxon>
        <taxon>Chelicerata</taxon>
        <taxon>Arachnida</taxon>
        <taxon>Acari</taxon>
        <taxon>Acariformes</taxon>
        <taxon>Trombidiformes</taxon>
        <taxon>Prostigmata</taxon>
        <taxon>Anystina</taxon>
        <taxon>Parasitengona</taxon>
        <taxon>Trombidioidea</taxon>
        <taxon>Trombidiidae</taxon>
        <taxon>Dinothrombium</taxon>
    </lineage>
</organism>
<dbReference type="Pfam" id="PF02781">
    <property type="entry name" value="G6PD_C"/>
    <property type="match status" value="1"/>
</dbReference>
<evidence type="ECO:0000256" key="3">
    <source>
        <dbReference type="ARBA" id="ARBA00004937"/>
    </source>
</evidence>
<evidence type="ECO:0000313" key="17">
    <source>
        <dbReference type="EMBL" id="RWS08131.1"/>
    </source>
</evidence>
<dbReference type="OrthoDB" id="60984at2759"/>
<dbReference type="UniPathway" id="UPA00115">
    <property type="reaction ID" value="UER00408"/>
</dbReference>
<comment type="subcellular location">
    <subcellularLocation>
        <location evidence="2">Cytoplasm</location>
        <location evidence="2">Cytosol</location>
    </subcellularLocation>
</comment>
<dbReference type="GO" id="GO:0005829">
    <property type="term" value="C:cytosol"/>
    <property type="evidence" value="ECO:0007669"/>
    <property type="project" value="UniProtKB-SubCell"/>
</dbReference>
<dbReference type="InterPro" id="IPR036291">
    <property type="entry name" value="NAD(P)-bd_dom_sf"/>
</dbReference>
<evidence type="ECO:0000256" key="7">
    <source>
        <dbReference type="ARBA" id="ARBA00022490"/>
    </source>
</evidence>
<dbReference type="EMBL" id="NCKU01003124">
    <property type="protein sequence ID" value="RWS08131.1"/>
    <property type="molecule type" value="Genomic_DNA"/>
</dbReference>
<reference evidence="17 18" key="1">
    <citation type="journal article" date="2018" name="Gigascience">
        <title>Genomes of trombidid mites reveal novel predicted allergens and laterally-transferred genes associated with secondary metabolism.</title>
        <authorList>
            <person name="Dong X."/>
            <person name="Chaisiri K."/>
            <person name="Xia D."/>
            <person name="Armstrong S.D."/>
            <person name="Fang Y."/>
            <person name="Donnelly M.J."/>
            <person name="Kadowaki T."/>
            <person name="McGarry J.W."/>
            <person name="Darby A.C."/>
            <person name="Makepeace B.L."/>
        </authorList>
    </citation>
    <scope>NUCLEOTIDE SEQUENCE [LARGE SCALE GENOMIC DNA]</scope>
    <source>
        <strain evidence="17">UoL-WK</strain>
    </source>
</reference>
<evidence type="ECO:0000256" key="4">
    <source>
        <dbReference type="ARBA" id="ARBA00009975"/>
    </source>
</evidence>
<gene>
    <name evidence="16" type="ORF">B4U79_10022</name>
    <name evidence="17" type="ORF">B4U79_13734</name>
</gene>
<comment type="similarity">
    <text evidence="4 13">Belongs to the glucose-6-phosphate dehydrogenase family.</text>
</comment>
<dbReference type="HAMAP" id="MF_00966">
    <property type="entry name" value="G6PD"/>
    <property type="match status" value="1"/>
</dbReference>
<dbReference type="AlphaFoldDB" id="A0A443QYP8"/>
<proteinExistence type="inferred from homology"/>
<dbReference type="Proteomes" id="UP000285301">
    <property type="component" value="Unassembled WGS sequence"/>
</dbReference>
<dbReference type="PIRSF" id="PIRSF000110">
    <property type="entry name" value="G6PD"/>
    <property type="match status" value="1"/>
</dbReference>
<evidence type="ECO:0000256" key="13">
    <source>
        <dbReference type="RuleBase" id="RU362120"/>
    </source>
</evidence>
<evidence type="ECO:0000256" key="11">
    <source>
        <dbReference type="ARBA" id="ARBA00023277"/>
    </source>
</evidence>
<comment type="pathway">
    <text evidence="3 13">Carbohydrate degradation; pentose phosphate pathway; D-ribulose 5-phosphate from D-glucose 6-phosphate (oxidative stage): step 1/3.</text>
</comment>
<evidence type="ECO:0000256" key="12">
    <source>
        <dbReference type="ARBA" id="ARBA00047696"/>
    </source>
</evidence>
<dbReference type="GO" id="GO:0009051">
    <property type="term" value="P:pentose-phosphate shunt, oxidative branch"/>
    <property type="evidence" value="ECO:0007669"/>
    <property type="project" value="TreeGrafter"/>
</dbReference>
<evidence type="ECO:0000256" key="6">
    <source>
        <dbReference type="ARBA" id="ARBA00020444"/>
    </source>
</evidence>
<dbReference type="InterPro" id="IPR022674">
    <property type="entry name" value="G6P_DH_NAD-bd"/>
</dbReference>
<dbReference type="InterPro" id="IPR022675">
    <property type="entry name" value="G6P_DH_C"/>
</dbReference>
<dbReference type="STRING" id="1965070.A0A443QYP8"/>
<feature type="domain" description="Glucose-6-phosphate dehydrogenase C-terminal" evidence="15">
    <location>
        <begin position="218"/>
        <end position="508"/>
    </location>
</feature>
<name>A0A443QYP8_9ACAR</name>
<dbReference type="GO" id="GO:0004345">
    <property type="term" value="F:glucose-6-phosphate dehydrogenase activity"/>
    <property type="evidence" value="ECO:0007669"/>
    <property type="project" value="UniProtKB-EC"/>
</dbReference>
<evidence type="ECO:0000259" key="14">
    <source>
        <dbReference type="Pfam" id="PF00479"/>
    </source>
</evidence>
<feature type="domain" description="Glucose-6-phosphate dehydrogenase NAD-binding" evidence="14">
    <location>
        <begin position="40"/>
        <end position="215"/>
    </location>
</feature>
<dbReference type="Gene3D" id="3.30.360.10">
    <property type="entry name" value="Dihydrodipicolinate Reductase, domain 2"/>
    <property type="match status" value="1"/>
</dbReference>
<comment type="function">
    <text evidence="1">Cytosolic glucose-6-phosphate dehydrogenase that catalyzes the first and rate-limiting step of the oxidative branch within the pentose phosphate pathway/shunt, an alternative route to glycolysis for the dissimilation of carbohydrates and a major source of reducing power and metabolic intermediates for fatty acid and nucleic acid biosynthetic processes.</text>
</comment>
<evidence type="ECO:0000256" key="9">
    <source>
        <dbReference type="ARBA" id="ARBA00022857"/>
    </source>
</evidence>
<accession>A0A443QYP8</accession>
<dbReference type="PANTHER" id="PTHR23429:SF0">
    <property type="entry name" value="GLUCOSE-6-PHOSPHATE 1-DEHYDROGENASE"/>
    <property type="match status" value="1"/>
</dbReference>
<dbReference type="SUPFAM" id="SSF55347">
    <property type="entry name" value="Glyceraldehyde-3-phosphate dehydrogenase-like, C-terminal domain"/>
    <property type="match status" value="1"/>
</dbReference>
<keyword evidence="9 13" id="KW-0521">NADP</keyword>
<keyword evidence="18" id="KW-1185">Reference proteome</keyword>
<dbReference type="FunFam" id="3.40.50.720:FF:000111">
    <property type="entry name" value="Glucose-6-phosphate 1-dehydrogenase"/>
    <property type="match status" value="1"/>
</dbReference>
<comment type="caution">
    <text evidence="17">The sequence shown here is derived from an EMBL/GenBank/DDBJ whole genome shotgun (WGS) entry which is preliminary data.</text>
</comment>
<evidence type="ECO:0000256" key="5">
    <source>
        <dbReference type="ARBA" id="ARBA00013019"/>
    </source>
</evidence>
<dbReference type="NCBIfam" id="TIGR00871">
    <property type="entry name" value="zwf"/>
    <property type="match status" value="1"/>
</dbReference>
<dbReference type="GO" id="GO:0006006">
    <property type="term" value="P:glucose metabolic process"/>
    <property type="evidence" value="ECO:0007669"/>
    <property type="project" value="UniProtKB-KW"/>
</dbReference>
<keyword evidence="11 13" id="KW-0119">Carbohydrate metabolism</keyword>
<evidence type="ECO:0000256" key="2">
    <source>
        <dbReference type="ARBA" id="ARBA00004514"/>
    </source>
</evidence>
<dbReference type="PANTHER" id="PTHR23429">
    <property type="entry name" value="GLUCOSE-6-PHOSPHATE 1-DEHYDROGENASE G6PD"/>
    <property type="match status" value="1"/>
</dbReference>
<dbReference type="InterPro" id="IPR001282">
    <property type="entry name" value="G6P_DH"/>
</dbReference>
<evidence type="ECO:0000256" key="8">
    <source>
        <dbReference type="ARBA" id="ARBA00022526"/>
    </source>
</evidence>
<dbReference type="GO" id="GO:0050661">
    <property type="term" value="F:NADP binding"/>
    <property type="evidence" value="ECO:0007669"/>
    <property type="project" value="InterPro"/>
</dbReference>
<keyword evidence="7" id="KW-0963">Cytoplasm</keyword>
<dbReference type="FunFam" id="3.30.360.10:FF:000013">
    <property type="entry name" value="Glucose-6-phosphate 1-dehydrogenase"/>
    <property type="match status" value="1"/>
</dbReference>
<protein>
    <recommendedName>
        <fullName evidence="6 13">Glucose-6-phosphate 1-dehydrogenase</fullName>
        <ecNumber evidence="5 13">1.1.1.49</ecNumber>
    </recommendedName>
</protein>
<dbReference type="PROSITE" id="PS00069">
    <property type="entry name" value="G6P_DEHYDROGENASE"/>
    <property type="match status" value="1"/>
</dbReference>
<dbReference type="Pfam" id="PF00479">
    <property type="entry name" value="G6PD_N"/>
    <property type="match status" value="1"/>
</dbReference>
<comment type="catalytic activity">
    <reaction evidence="12">
        <text>D-glucose 6-phosphate + NADP(+) = 6-phospho-D-glucono-1,5-lactone + NADPH + H(+)</text>
        <dbReference type="Rhea" id="RHEA:15841"/>
        <dbReference type="ChEBI" id="CHEBI:15378"/>
        <dbReference type="ChEBI" id="CHEBI:57783"/>
        <dbReference type="ChEBI" id="CHEBI:57955"/>
        <dbReference type="ChEBI" id="CHEBI:58349"/>
        <dbReference type="ChEBI" id="CHEBI:61548"/>
        <dbReference type="EC" id="1.1.1.49"/>
    </reaction>
    <physiologicalReaction direction="left-to-right" evidence="12">
        <dbReference type="Rhea" id="RHEA:15842"/>
    </physiologicalReaction>
</comment>
<evidence type="ECO:0000256" key="10">
    <source>
        <dbReference type="ARBA" id="ARBA00023002"/>
    </source>
</evidence>
<dbReference type="EC" id="1.1.1.49" evidence="5 13"/>
<dbReference type="PRINTS" id="PR00079">
    <property type="entry name" value="G6PDHDRGNASE"/>
</dbReference>
<dbReference type="InterPro" id="IPR019796">
    <property type="entry name" value="G6P_DH_AS"/>
</dbReference>